<feature type="transmembrane region" description="Helical" evidence="1">
    <location>
        <begin position="6"/>
        <end position="30"/>
    </location>
</feature>
<evidence type="ECO:0000256" key="1">
    <source>
        <dbReference type="SAM" id="Phobius"/>
    </source>
</evidence>
<sequence length="120" mass="13183">MILIWRGWGILTLPIIVVTWLVIGGGLAVLARKMGLPQLEPVGAAIGCLAAAAAIWWSGKRLNGRPPRELIDARTGERVLLHRRHEMFFVPMQYWAILPLLGIVVVLLPLFTQAGGLSKN</sequence>
<feature type="transmembrane region" description="Helical" evidence="1">
    <location>
        <begin position="92"/>
        <end position="111"/>
    </location>
</feature>
<evidence type="ECO:0000313" key="2">
    <source>
        <dbReference type="EMBL" id="MBC9208612.1"/>
    </source>
</evidence>
<evidence type="ECO:0000313" key="3">
    <source>
        <dbReference type="Proteomes" id="UP000626026"/>
    </source>
</evidence>
<reference evidence="2 3" key="1">
    <citation type="journal article" date="2013" name="Int. J. Syst. Evol. Microbiol.">
        <title>Roseomonas aerophila sp. nov., isolated from air.</title>
        <authorList>
            <person name="Kim S.J."/>
            <person name="Weon H.Y."/>
            <person name="Ahn J.H."/>
            <person name="Hong S.B."/>
            <person name="Seok S.J."/>
            <person name="Whang K.S."/>
            <person name="Kwon S.W."/>
        </authorList>
    </citation>
    <scope>NUCLEOTIDE SEQUENCE [LARGE SCALE GENOMIC DNA]</scope>
    <source>
        <strain evidence="2 3">NBRC 108923</strain>
    </source>
</reference>
<organism evidence="2 3">
    <name type="scientific">Teichococcus aerophilus</name>
    <dbReference type="NCBI Taxonomy" id="1224513"/>
    <lineage>
        <taxon>Bacteria</taxon>
        <taxon>Pseudomonadati</taxon>
        <taxon>Pseudomonadota</taxon>
        <taxon>Alphaproteobacteria</taxon>
        <taxon>Acetobacterales</taxon>
        <taxon>Roseomonadaceae</taxon>
        <taxon>Roseomonas</taxon>
    </lineage>
</organism>
<keyword evidence="1" id="KW-1133">Transmembrane helix</keyword>
<keyword evidence="1" id="KW-0472">Membrane</keyword>
<proteinExistence type="predicted"/>
<keyword evidence="1" id="KW-0812">Transmembrane</keyword>
<feature type="transmembrane region" description="Helical" evidence="1">
    <location>
        <begin position="42"/>
        <end position="59"/>
    </location>
</feature>
<dbReference type="Proteomes" id="UP000626026">
    <property type="component" value="Unassembled WGS sequence"/>
</dbReference>
<protein>
    <submittedName>
        <fullName evidence="2">Uncharacterized protein</fullName>
    </submittedName>
</protein>
<accession>A0ABR7RRC8</accession>
<dbReference type="RefSeq" id="WP_187785765.1">
    <property type="nucleotide sequence ID" value="NZ_JACTVA010000035.1"/>
</dbReference>
<comment type="caution">
    <text evidence="2">The sequence shown here is derived from an EMBL/GenBank/DDBJ whole genome shotgun (WGS) entry which is preliminary data.</text>
</comment>
<gene>
    <name evidence="2" type="ORF">IBL26_17315</name>
</gene>
<keyword evidence="3" id="KW-1185">Reference proteome</keyword>
<name>A0ABR7RRC8_9PROT</name>
<dbReference type="EMBL" id="JACTVA010000035">
    <property type="protein sequence ID" value="MBC9208612.1"/>
    <property type="molecule type" value="Genomic_DNA"/>
</dbReference>